<evidence type="ECO:0000259" key="1">
    <source>
        <dbReference type="PROSITE" id="PS51379"/>
    </source>
</evidence>
<sequence>MDTQKRGLFVKSKKPITPPYFSSLFNCIDCHAPCVLACDRNLLSYNGDMVEFKVLNLGCNFCEECAKACMQTKRGVLDLKFSSQIQASAVININSCLAWNDTICFNCLDSCRFKAIEFLGVFRPMVSQKCVGCGECLSACFKNSITLNAI</sequence>
<keyword evidence="3" id="KW-1185">Reference proteome</keyword>
<dbReference type="OrthoDB" id="9800445at2"/>
<dbReference type="EMBL" id="FIZP01000003">
    <property type="protein sequence ID" value="CZE47570.1"/>
    <property type="molecule type" value="Genomic_DNA"/>
</dbReference>
<evidence type="ECO:0000313" key="2">
    <source>
        <dbReference type="EMBL" id="CZE47570.1"/>
    </source>
</evidence>
<organism evidence="2 3">
    <name type="scientific">Campylobacter geochelonis</name>
    <dbReference type="NCBI Taxonomy" id="1780362"/>
    <lineage>
        <taxon>Bacteria</taxon>
        <taxon>Pseudomonadati</taxon>
        <taxon>Campylobacterota</taxon>
        <taxon>Epsilonproteobacteria</taxon>
        <taxon>Campylobacterales</taxon>
        <taxon>Campylobacteraceae</taxon>
        <taxon>Campylobacter</taxon>
    </lineage>
</organism>
<dbReference type="PROSITE" id="PS51379">
    <property type="entry name" value="4FE4S_FER_2"/>
    <property type="match status" value="1"/>
</dbReference>
<evidence type="ECO:0000313" key="3">
    <source>
        <dbReference type="Proteomes" id="UP000069632"/>
    </source>
</evidence>
<dbReference type="SUPFAM" id="SSF54862">
    <property type="entry name" value="4Fe-4S ferredoxins"/>
    <property type="match status" value="1"/>
</dbReference>
<reference evidence="2 3" key="1">
    <citation type="submission" date="2016-02" db="EMBL/GenBank/DDBJ databases">
        <authorList>
            <consortium name="Pathogen Informatics"/>
        </authorList>
    </citation>
    <scope>NUCLEOTIDE SEQUENCE [LARGE SCALE GENOMIC DNA]</scope>
    <source>
        <strain evidence="2 3">RC20</strain>
    </source>
</reference>
<feature type="domain" description="4Fe-4S ferredoxin-type" evidence="1">
    <location>
        <begin position="122"/>
        <end position="150"/>
    </location>
</feature>
<dbReference type="Proteomes" id="UP000069632">
    <property type="component" value="Unassembled WGS sequence"/>
</dbReference>
<dbReference type="RefSeq" id="WP_075531748.1">
    <property type="nucleotide sequence ID" value="NZ_CP053844.1"/>
</dbReference>
<dbReference type="Gene3D" id="3.30.70.20">
    <property type="match status" value="1"/>
</dbReference>
<proteinExistence type="predicted"/>
<dbReference type="InterPro" id="IPR017896">
    <property type="entry name" value="4Fe4S_Fe-S-bd"/>
</dbReference>
<accession>A0A128EF88</accession>
<gene>
    <name evidence="2" type="ORF">ERS672216_00964</name>
</gene>
<protein>
    <submittedName>
        <fullName evidence="2">4Fe-4S ferredoxin iron-sulfur binding domain-containing protein</fullName>
    </submittedName>
</protein>
<name>A0A128EF88_9BACT</name>
<dbReference type="AlphaFoldDB" id="A0A128EF88"/>